<protein>
    <recommendedName>
        <fullName evidence="3">Chitin-binding type-2 domain-containing protein</fullName>
    </recommendedName>
</protein>
<dbReference type="PANTHER" id="PTHR22933">
    <property type="entry name" value="FI18007P1-RELATED"/>
    <property type="match status" value="1"/>
</dbReference>
<keyword evidence="2" id="KW-0732">Signal</keyword>
<dbReference type="InterPro" id="IPR052976">
    <property type="entry name" value="Scoloptoxin-like"/>
</dbReference>
<feature type="region of interest" description="Disordered" evidence="1">
    <location>
        <begin position="1036"/>
        <end position="1117"/>
    </location>
</feature>
<reference evidence="4 5" key="1">
    <citation type="journal article" date="2022" name="Nat. Ecol. Evol.">
        <title>A masculinizing supergene underlies an exaggerated male reproductive morph in a spider.</title>
        <authorList>
            <person name="Hendrickx F."/>
            <person name="De Corte Z."/>
            <person name="Sonet G."/>
            <person name="Van Belleghem S.M."/>
            <person name="Kostlbacher S."/>
            <person name="Vangestel C."/>
        </authorList>
    </citation>
    <scope>NUCLEOTIDE SEQUENCE [LARGE SCALE GENOMIC DNA]</scope>
    <source>
        <strain evidence="4">W744_W776</strain>
    </source>
</reference>
<feature type="compositionally biased region" description="Basic and acidic residues" evidence="1">
    <location>
        <begin position="1404"/>
        <end position="1433"/>
    </location>
</feature>
<organism evidence="4 5">
    <name type="scientific">Oedothorax gibbosus</name>
    <dbReference type="NCBI Taxonomy" id="931172"/>
    <lineage>
        <taxon>Eukaryota</taxon>
        <taxon>Metazoa</taxon>
        <taxon>Ecdysozoa</taxon>
        <taxon>Arthropoda</taxon>
        <taxon>Chelicerata</taxon>
        <taxon>Arachnida</taxon>
        <taxon>Araneae</taxon>
        <taxon>Araneomorphae</taxon>
        <taxon>Entelegynae</taxon>
        <taxon>Araneoidea</taxon>
        <taxon>Linyphiidae</taxon>
        <taxon>Erigoninae</taxon>
        <taxon>Oedothorax</taxon>
    </lineage>
</organism>
<feature type="compositionally biased region" description="Basic and acidic residues" evidence="1">
    <location>
        <begin position="1797"/>
        <end position="1809"/>
    </location>
</feature>
<feature type="compositionally biased region" description="Basic and acidic residues" evidence="1">
    <location>
        <begin position="1893"/>
        <end position="1910"/>
    </location>
</feature>
<feature type="region of interest" description="Disordered" evidence="1">
    <location>
        <begin position="27"/>
        <end position="49"/>
    </location>
</feature>
<feature type="compositionally biased region" description="Basic and acidic residues" evidence="1">
    <location>
        <begin position="1443"/>
        <end position="1460"/>
    </location>
</feature>
<dbReference type="GO" id="GO:0008061">
    <property type="term" value="F:chitin binding"/>
    <property type="evidence" value="ECO:0007669"/>
    <property type="project" value="InterPro"/>
</dbReference>
<feature type="domain" description="Chitin-binding type-2" evidence="3">
    <location>
        <begin position="106"/>
        <end position="163"/>
    </location>
</feature>
<name>A0AAV6VIT6_9ARAC</name>
<feature type="compositionally biased region" description="Polar residues" evidence="1">
    <location>
        <begin position="995"/>
        <end position="1006"/>
    </location>
</feature>
<feature type="compositionally biased region" description="Polar residues" evidence="1">
    <location>
        <begin position="1305"/>
        <end position="1328"/>
    </location>
</feature>
<dbReference type="Proteomes" id="UP000827092">
    <property type="component" value="Unassembled WGS sequence"/>
</dbReference>
<evidence type="ECO:0000256" key="2">
    <source>
        <dbReference type="SAM" id="SignalP"/>
    </source>
</evidence>
<dbReference type="Gene3D" id="2.170.140.10">
    <property type="entry name" value="Chitin binding domain"/>
    <property type="match status" value="1"/>
</dbReference>
<feature type="region of interest" description="Disordered" evidence="1">
    <location>
        <begin position="1224"/>
        <end position="1243"/>
    </location>
</feature>
<feature type="compositionally biased region" description="Basic and acidic residues" evidence="1">
    <location>
        <begin position="1559"/>
        <end position="1573"/>
    </location>
</feature>
<feature type="region of interest" description="Disordered" evidence="1">
    <location>
        <begin position="239"/>
        <end position="277"/>
    </location>
</feature>
<feature type="signal peptide" evidence="2">
    <location>
        <begin position="1"/>
        <end position="22"/>
    </location>
</feature>
<feature type="compositionally biased region" description="Polar residues" evidence="1">
    <location>
        <begin position="1712"/>
        <end position="1740"/>
    </location>
</feature>
<evidence type="ECO:0000313" key="5">
    <source>
        <dbReference type="Proteomes" id="UP000827092"/>
    </source>
</evidence>
<feature type="compositionally biased region" description="Polar residues" evidence="1">
    <location>
        <begin position="1621"/>
        <end position="1640"/>
    </location>
</feature>
<feature type="compositionally biased region" description="Polar residues" evidence="1">
    <location>
        <begin position="1810"/>
        <end position="1841"/>
    </location>
</feature>
<dbReference type="EMBL" id="JAFNEN010000077">
    <property type="protein sequence ID" value="KAG8195819.1"/>
    <property type="molecule type" value="Genomic_DNA"/>
</dbReference>
<dbReference type="SUPFAM" id="SSF57625">
    <property type="entry name" value="Invertebrate chitin-binding proteins"/>
    <property type="match status" value="1"/>
</dbReference>
<feature type="region of interest" description="Disordered" evidence="1">
    <location>
        <begin position="1305"/>
        <end position="1748"/>
    </location>
</feature>
<dbReference type="GO" id="GO:0005576">
    <property type="term" value="C:extracellular region"/>
    <property type="evidence" value="ECO:0007669"/>
    <property type="project" value="InterPro"/>
</dbReference>
<feature type="compositionally biased region" description="Polar residues" evidence="1">
    <location>
        <begin position="2065"/>
        <end position="2074"/>
    </location>
</feature>
<feature type="compositionally biased region" description="Basic and acidic residues" evidence="1">
    <location>
        <begin position="1607"/>
        <end position="1616"/>
    </location>
</feature>
<feature type="compositionally biased region" description="Polar residues" evidence="1">
    <location>
        <begin position="1574"/>
        <end position="1606"/>
    </location>
</feature>
<dbReference type="PROSITE" id="PS50940">
    <property type="entry name" value="CHIT_BIND_II"/>
    <property type="match status" value="1"/>
</dbReference>
<feature type="compositionally biased region" description="Acidic residues" evidence="1">
    <location>
        <begin position="2301"/>
        <end position="2311"/>
    </location>
</feature>
<feature type="compositionally biased region" description="Polar residues" evidence="1">
    <location>
        <begin position="1964"/>
        <end position="1975"/>
    </location>
</feature>
<dbReference type="InterPro" id="IPR036508">
    <property type="entry name" value="Chitin-bd_dom_sf"/>
</dbReference>
<evidence type="ECO:0000259" key="3">
    <source>
        <dbReference type="PROSITE" id="PS50940"/>
    </source>
</evidence>
<dbReference type="SMART" id="SM00494">
    <property type="entry name" value="ChtBD2"/>
    <property type="match status" value="1"/>
</dbReference>
<gene>
    <name evidence="4" type="ORF">JTE90_008518</name>
</gene>
<feature type="chain" id="PRO_5043406297" description="Chitin-binding type-2 domain-containing protein" evidence="2">
    <location>
        <begin position="23"/>
        <end position="2633"/>
    </location>
</feature>
<comment type="caution">
    <text evidence="4">The sequence shown here is derived from an EMBL/GenBank/DDBJ whole genome shotgun (WGS) entry which is preliminary data.</text>
</comment>
<feature type="compositionally biased region" description="Polar residues" evidence="1">
    <location>
        <begin position="1997"/>
        <end position="2011"/>
    </location>
</feature>
<dbReference type="Pfam" id="PF01607">
    <property type="entry name" value="CBM_14"/>
    <property type="match status" value="1"/>
</dbReference>
<feature type="compositionally biased region" description="Polar residues" evidence="1">
    <location>
        <begin position="1374"/>
        <end position="1385"/>
    </location>
</feature>
<feature type="compositionally biased region" description="Low complexity" evidence="1">
    <location>
        <begin position="31"/>
        <end position="40"/>
    </location>
</feature>
<dbReference type="InterPro" id="IPR002557">
    <property type="entry name" value="Chitin-bd_dom"/>
</dbReference>
<proteinExistence type="predicted"/>
<feature type="compositionally biased region" description="Basic and acidic residues" evidence="1">
    <location>
        <begin position="1669"/>
        <end position="1684"/>
    </location>
</feature>
<feature type="compositionally biased region" description="Basic and acidic residues" evidence="1">
    <location>
        <begin position="1047"/>
        <end position="1057"/>
    </location>
</feature>
<feature type="region of interest" description="Disordered" evidence="1">
    <location>
        <begin position="1777"/>
        <end position="2098"/>
    </location>
</feature>
<feature type="compositionally biased region" description="Basic and acidic residues" evidence="1">
    <location>
        <begin position="244"/>
        <end position="276"/>
    </location>
</feature>
<feature type="compositionally biased region" description="Basic and acidic residues" evidence="1">
    <location>
        <begin position="1488"/>
        <end position="1529"/>
    </location>
</feature>
<sequence>MNFYWIASCMLLLEGSLSVTYGETTTEISTPNYRGNNDNPDYPDDYQDPDYPMPDYYGTENRGGRSLGDEIPDPASDENYLRQLESTIPGIPGEDYPMYNSVPETSFRCENGVGFFGDVEAKCQVFHICQEDGRHDSFLCPVGTIFNQMQLVCDWWFNFKCEDTPDYFGDVHHQGPPRMRDAMMKKIQRRFRNADANEVDRGSRQGMHRSRIMNLFAPKMRSGDIWKRRMGNSVEGMSENVMARSRDLEGDSKDYLEKNQDLDKADPEKPFERNQDLKFNSTDALDISTTDVLTTTAYSSHDDSHLETPSLDTIDDLKIKMSYQTIRLNEAMEINDTAANNNNMNLSQFGSTPTMITMNQDTFFTTENVVLDKTTNNLNESSDKFLYLIDGDQNSNLTSLPHLTEFNHSIQEPNPTSTQPNDSMEFRSFSNFSSKLESNEIPYATKDFNSTLGNGANVTVSVTIRAGISRLKWKRLPEVRKNMKLKTDSDEHEVDSPMDLVLGRFRMRNRPNTRIVWVPAKNNALKSKSIWKIMVNSKPISRNLSQNPYDMLLSRHQANHKNYLIDSDQSNSHVSQEIEYVPSTTLQTDNTELAYSFVGPSDNRLPNSSSVPKIVFDEPIALPLTSNKALKNQDDYHSSQMKLDNILASPLTGNQMPNNEDFVKITFDEPIAMTLTDSSIPITEESTISSRTVFNKPIALALTDNRKLHTDDRLEIKELTNLEDEKENNVTINPFTKDVSSLVSQTKHFLENKGQEIEESKHTPKDKDCGRMCINFLQGMENSNYEMNYYITPLPMKSEALNEFIPHSEDRYLKAKLSTNRIHPMKAFRQAEALNEYIPYSKIRNFRTDSNAIRSPQEKVSSRTDTLNEYVPYFENHQNNKADLKNIRPNLKNNEGQAEALNEYIPYSADHQNLKVEFSRRSFLGVSPAQEFSVKYDPDPQCNEDFEEGQDLLKGWSIIVDAGSVTKEKTVKRRGCDSLFNDSKIIVMKPHRSNGGRSRNSKTNYPSKDKDQRIDISTTDQQYWLSLVRNWLDAAPKSKSGPASFKNTEKRKELPELKRKHVPQDSTKGKDLTKIDGSINGNHRKNWNNNPNKKILKNGFDKGSISRRNSGSDSRSKWIWSKEEDSDAMSSQSKRKEWHVDADYKDIDEPANLNYFWNNQKVTSGQKSSENSMYFPKNIAADSFLENSNSATNENIAASLLNYQPRDEDKVDFKQEYRAKNIRGKRDWASQQRNRNRQDFMVEDVTTGISGGEASSIPWSSDYFDGIPSRLRKFSEDLQKSINENPSSVDDGIKTYSSEDVYKQSFSSSGIDSSPNEGTDTNTKSGWSSKGRPSFKDSNFDSGSQGYTPNRDGRRISDDRNIVSKDNLPFPSQADRTNWGSTDSKMSARPTFPSKTNTNNGWSSKDKQQKSDWSPDQRKDEEWTSGDQQRKTDVAPNTAWSSKDQKGRADWASDSKKDNRWSSNDQQSRNNQPLDNNRRDQTWAADDQQAKSDWVSDSKRDQSWSSRDQQEKAGADSDSKTKFPEDNKRKNSPPGAQKGRPWSADDQQSMADWPSISKMNKDWSSRDRQEKSDWSTNNNKGQWSDSSSNRKYFPSQSKGRASPSKSNGKDTPRTDKGIPTGTAQEDISGSALNENNNWNVKQMVKKPMWSLDEDDNDFNVKQNDNNWSDDARSEESPSNRDKLSRRPNSRAQTDQDDSKNIPRVSNGRDWNPDSSADNFNIRTPSRFNINNPNTQSTGSKGDNARDSLFPINIDTRTTSLKAGWDSNLQSSIENIPSRTKFDWSPDGDSAPSFSKGRSSENGDGSRTHNSDNSNKGLSRDPTSSWFDSAEGSFSTRSNPSNGRPVWTDDEQYFTQTYKSNHRDEMNTNRGWDSDEDLGSSNSGLPSWSDEMNDDKWNSQMRSDKSDESKMPSKKGGWPSNPGDGRMSRKNDENAPSGKRRDWSEEPKQIPKATNDWSSKKGSDRSTQPPKTPSSKVNRRGGPGKSSQGTSGRGIQRSKGSTKTGTPVSNTPPSKPWKDEENASKSIKGGSGKKEEKIMWSPQISSNGELGNGWVPVTLRPGLQKPKNQTGSSKGNDAWSGVKQQMDSGWDSRDASGNTPQYKMDLVTENSAQSSQFPADSVGHPFYISSSNRRFKRANRLISITKKYIRPHLAPRRIYNIDQRLLTTKADVSNRFYLASANLVVGENNVSKEENKSSSDFQKNVRDLYKSHKRYNETIKNSIPSLIRIKHLRNVSKTKNFAFDSEHKFNVSNDENAIHPSSPKIAHENSTHQTPIFRLQHIENSLLENISSNALEKHQETSEGDSVMEESEAKELWSSPFDSSNVPESGWIPLFKVNKTSISIPPANLSDNESNLTEISNIKHDFDNRKDLEQIETIVFVDSIKNNSENVFDSLTNSTFFNDASDKEALESEFHYIAPALNFTIDIDSEKMTKETDQNAKYWDTNLTVIPFSDIMKQLRRNESNNDELESTIDNSNSEEEWNIPMKSTPKMYNLKLVNDSEMQNRNIGSSWTFNNASAAWVLVKDDPSIPRTLPENRASADNNSKQRIEPIQRNNTLYRLIVGNRTRAVDVSELKHRTEEARSKIRSLGDGETNRFSFDLKNWQKDSGWTPLIRAIGSVRTRNLDQDKFQLVS</sequence>
<keyword evidence="5" id="KW-1185">Reference proteome</keyword>
<feature type="region of interest" description="Disordered" evidence="1">
    <location>
        <begin position="2295"/>
        <end position="2321"/>
    </location>
</feature>
<feature type="compositionally biased region" description="Basic and acidic residues" evidence="1">
    <location>
        <begin position="1351"/>
        <end position="1363"/>
    </location>
</feature>
<evidence type="ECO:0000256" key="1">
    <source>
        <dbReference type="SAM" id="MobiDB-lite"/>
    </source>
</evidence>
<feature type="compositionally biased region" description="Polar residues" evidence="1">
    <location>
        <begin position="1461"/>
        <end position="1475"/>
    </location>
</feature>
<accession>A0AAV6VIT6</accession>
<feature type="compositionally biased region" description="Polar residues" evidence="1">
    <location>
        <begin position="1659"/>
        <end position="1668"/>
    </location>
</feature>
<feature type="compositionally biased region" description="Basic and acidic residues" evidence="1">
    <location>
        <begin position="1925"/>
        <end position="1948"/>
    </location>
</feature>
<feature type="region of interest" description="Disordered" evidence="1">
    <location>
        <begin position="988"/>
        <end position="1016"/>
    </location>
</feature>
<evidence type="ECO:0000313" key="4">
    <source>
        <dbReference type="EMBL" id="KAG8195819.1"/>
    </source>
</evidence>
<dbReference type="PANTHER" id="PTHR22933:SF43">
    <property type="entry name" value="LP10131P"/>
    <property type="match status" value="1"/>
</dbReference>